<dbReference type="EMBL" id="GISG01169561">
    <property type="protein sequence ID" value="MBA4651371.1"/>
    <property type="molecule type" value="Transcribed_RNA"/>
</dbReference>
<accession>A0A7C8ZVC9</accession>
<organism evidence="1">
    <name type="scientific">Opuntia streptacantha</name>
    <name type="common">Prickly pear cactus</name>
    <name type="synonym">Opuntia cardona</name>
    <dbReference type="NCBI Taxonomy" id="393608"/>
    <lineage>
        <taxon>Eukaryota</taxon>
        <taxon>Viridiplantae</taxon>
        <taxon>Streptophyta</taxon>
        <taxon>Embryophyta</taxon>
        <taxon>Tracheophyta</taxon>
        <taxon>Spermatophyta</taxon>
        <taxon>Magnoliopsida</taxon>
        <taxon>eudicotyledons</taxon>
        <taxon>Gunneridae</taxon>
        <taxon>Pentapetalae</taxon>
        <taxon>Caryophyllales</taxon>
        <taxon>Cactineae</taxon>
        <taxon>Cactaceae</taxon>
        <taxon>Opuntioideae</taxon>
        <taxon>Opuntia</taxon>
    </lineage>
</organism>
<dbReference type="EMBL" id="GISG01169562">
    <property type="protein sequence ID" value="MBA4651372.1"/>
    <property type="molecule type" value="Transcribed_RNA"/>
</dbReference>
<protein>
    <submittedName>
        <fullName evidence="1">Uncharacterized protein</fullName>
    </submittedName>
</protein>
<evidence type="ECO:0000313" key="1">
    <source>
        <dbReference type="EMBL" id="MBA4651371.1"/>
    </source>
</evidence>
<proteinExistence type="predicted"/>
<reference evidence="1" key="1">
    <citation type="journal article" date="2013" name="J. Plant Res.">
        <title>Effect of fungi and light on seed germination of three Opuntia species from semiarid lands of central Mexico.</title>
        <authorList>
            <person name="Delgado-Sanchez P."/>
            <person name="Jimenez-Bremont J.F."/>
            <person name="Guerrero-Gonzalez Mde L."/>
            <person name="Flores J."/>
        </authorList>
    </citation>
    <scope>NUCLEOTIDE SEQUENCE</scope>
    <source>
        <tissue evidence="1">Cladode</tissue>
    </source>
</reference>
<reference evidence="1" key="2">
    <citation type="submission" date="2020-07" db="EMBL/GenBank/DDBJ databases">
        <authorList>
            <person name="Vera ALvarez R."/>
            <person name="Arias-Moreno D.M."/>
            <person name="Jimenez-Jacinto V."/>
            <person name="Jimenez-Bremont J.F."/>
            <person name="Swaminathan K."/>
            <person name="Moose S.P."/>
            <person name="Guerrero-Gonzalez M.L."/>
            <person name="Marino-Ramirez L."/>
            <person name="Landsman D."/>
            <person name="Rodriguez-Kessler M."/>
            <person name="Delgado-Sanchez P."/>
        </authorList>
    </citation>
    <scope>NUCLEOTIDE SEQUENCE</scope>
    <source>
        <tissue evidence="1">Cladode</tissue>
    </source>
</reference>
<sequence length="115" mass="12951">MTEVLSHHGFAERKHIEALFYGASFSLRWIFLRREHGDMGVASKRWRGGRGSFWNIAKISQTSVVASKGTGRAVTVGSWYDSTSNEKGIEEGWKGSCNLSKLSWLESRRQVRTSA</sequence>
<dbReference type="AlphaFoldDB" id="A0A7C8ZVC9"/>
<name>A0A7C8ZVC9_OPUST</name>